<dbReference type="PROSITE" id="PS00455">
    <property type="entry name" value="AMP_BINDING"/>
    <property type="match status" value="1"/>
</dbReference>
<dbReference type="InterPro" id="IPR020845">
    <property type="entry name" value="AMP-binding_CS"/>
</dbReference>
<dbReference type="Pfam" id="PF13193">
    <property type="entry name" value="AMP-binding_C"/>
    <property type="match status" value="1"/>
</dbReference>
<dbReference type="PANTHER" id="PTHR24096">
    <property type="entry name" value="LONG-CHAIN-FATTY-ACID--COA LIGASE"/>
    <property type="match status" value="1"/>
</dbReference>
<dbReference type="Pfam" id="PF00501">
    <property type="entry name" value="AMP-binding"/>
    <property type="match status" value="1"/>
</dbReference>
<dbReference type="PANTHER" id="PTHR24096:SF323">
    <property type="entry name" value="BLR3536 PROTEIN"/>
    <property type="match status" value="1"/>
</dbReference>
<dbReference type="EMBL" id="JAUZMZ010000013">
    <property type="protein sequence ID" value="MEE2031323.1"/>
    <property type="molecule type" value="Genomic_DNA"/>
</dbReference>
<name>A0ABU7JMQ7_9NOCA</name>
<dbReference type="RefSeq" id="WP_330150761.1">
    <property type="nucleotide sequence ID" value="NZ_JAUZMZ010000013.1"/>
</dbReference>
<feature type="domain" description="AMP-binding enzyme C-terminal" evidence="2">
    <location>
        <begin position="417"/>
        <end position="494"/>
    </location>
</feature>
<keyword evidence="4" id="KW-1185">Reference proteome</keyword>
<dbReference type="InterPro" id="IPR042099">
    <property type="entry name" value="ANL_N_sf"/>
</dbReference>
<proteinExistence type="predicted"/>
<dbReference type="InterPro" id="IPR025110">
    <property type="entry name" value="AMP-bd_C"/>
</dbReference>
<feature type="domain" description="AMP-dependent synthetase/ligase" evidence="1">
    <location>
        <begin position="10"/>
        <end position="359"/>
    </location>
</feature>
<evidence type="ECO:0000313" key="3">
    <source>
        <dbReference type="EMBL" id="MEE2031323.1"/>
    </source>
</evidence>
<evidence type="ECO:0000259" key="1">
    <source>
        <dbReference type="Pfam" id="PF00501"/>
    </source>
</evidence>
<evidence type="ECO:0000259" key="2">
    <source>
        <dbReference type="Pfam" id="PF13193"/>
    </source>
</evidence>
<organism evidence="3 4">
    <name type="scientific">Rhodococcus chondri</name>
    <dbReference type="NCBI Taxonomy" id="3065941"/>
    <lineage>
        <taxon>Bacteria</taxon>
        <taxon>Bacillati</taxon>
        <taxon>Actinomycetota</taxon>
        <taxon>Actinomycetes</taxon>
        <taxon>Mycobacteriales</taxon>
        <taxon>Nocardiaceae</taxon>
        <taxon>Rhodococcus</taxon>
    </lineage>
</organism>
<dbReference type="SUPFAM" id="SSF56801">
    <property type="entry name" value="Acetyl-CoA synthetase-like"/>
    <property type="match status" value="1"/>
</dbReference>
<sequence length="511" mass="55465">MNLTDLAAIYESEPAIVMAGSGATLSYRELDDASNRIAHLFRQRGLQVGDHIAILMENCLDMFPVAWAAQRAGLLYTPVNWHLADDEAAYVVENCGARLLVHSEQLDRLASVIASGNPTVEARLTVGSTSPSGAERLADVVAALPETPIDDEVEGYYMFYSSGTTGRPKGILPELTGARFGSGLRIDSTMRDGFGFGSDTVYLSPGPLYHAAPLAWSMGTVRNGGTAIVMEKFDAEDALSTIDRYRVTHSQLVPTMFVRMLKLPDETRARYDVSSLRVVIHAAAPCSAEVIESMIDCLGPKILEFYAGSEGNGFFMISTPEWLEHRGSVGRPTIGEVHICDDAGHELRPGEVGTIWMSGTPKFEYHGDPGKTSGAYNDKGWSTLGDLGHVDEDGYLYLSARRTDLILSGGVNIYPQEIEDAITMHPAVLDVAVIGLPDDEMGQRVHAVVTPAEGVVADEALAAELIGNARNKLAHFKAPRTVEFDEVPRLPSGKILKRELLARYENISEAR</sequence>
<dbReference type="Gene3D" id="3.30.300.30">
    <property type="match status" value="1"/>
</dbReference>
<reference evidence="3 4" key="1">
    <citation type="submission" date="2023-08" db="EMBL/GenBank/DDBJ databases">
        <authorList>
            <person name="Girao M."/>
            <person name="Carvalho M.F."/>
        </authorList>
    </citation>
    <scope>NUCLEOTIDE SEQUENCE [LARGE SCALE GENOMIC DNA]</scope>
    <source>
        <strain evidence="3 4">CC-R104</strain>
    </source>
</reference>
<dbReference type="InterPro" id="IPR000873">
    <property type="entry name" value="AMP-dep_synth/lig_dom"/>
</dbReference>
<dbReference type="InterPro" id="IPR045851">
    <property type="entry name" value="AMP-bd_C_sf"/>
</dbReference>
<protein>
    <submittedName>
        <fullName evidence="3">Acyl-CoA synthetase</fullName>
    </submittedName>
</protein>
<evidence type="ECO:0000313" key="4">
    <source>
        <dbReference type="Proteomes" id="UP001331936"/>
    </source>
</evidence>
<gene>
    <name evidence="3" type="ORF">Q8814_04225</name>
</gene>
<accession>A0ABU7JMQ7</accession>
<dbReference type="Proteomes" id="UP001331936">
    <property type="component" value="Unassembled WGS sequence"/>
</dbReference>
<dbReference type="Gene3D" id="3.40.50.12780">
    <property type="entry name" value="N-terminal domain of ligase-like"/>
    <property type="match status" value="1"/>
</dbReference>
<comment type="caution">
    <text evidence="3">The sequence shown here is derived from an EMBL/GenBank/DDBJ whole genome shotgun (WGS) entry which is preliminary data.</text>
</comment>